<evidence type="ECO:0000256" key="4">
    <source>
        <dbReference type="ARBA" id="ARBA00022801"/>
    </source>
</evidence>
<evidence type="ECO:0000256" key="5">
    <source>
        <dbReference type="ARBA" id="ARBA00023316"/>
    </source>
</evidence>
<gene>
    <name evidence="8" type="ORF">H8K52_16815</name>
</gene>
<reference evidence="8 9" key="1">
    <citation type="submission" date="2020-08" db="EMBL/GenBank/DDBJ databases">
        <title>Novel species isolated from subtropical streams in China.</title>
        <authorList>
            <person name="Lu H."/>
        </authorList>
    </citation>
    <scope>NUCLEOTIDE SEQUENCE [LARGE SCALE GENOMIC DNA]</scope>
    <source>
        <strain evidence="8 9">KACC 16656</strain>
    </source>
</reference>
<dbReference type="Proteomes" id="UP000648257">
    <property type="component" value="Unassembled WGS sequence"/>
</dbReference>
<dbReference type="InterPro" id="IPR051206">
    <property type="entry name" value="NAMLAA_amidase_2"/>
</dbReference>
<keyword evidence="9" id="KW-1185">Reference proteome</keyword>
<dbReference type="Pfam" id="PF01510">
    <property type="entry name" value="Amidase_2"/>
    <property type="match status" value="1"/>
</dbReference>
<dbReference type="PANTHER" id="PTHR30417:SF1">
    <property type="entry name" value="N-ACETYLMURAMOYL-L-ALANINE AMIDASE AMID"/>
    <property type="match status" value="1"/>
</dbReference>
<dbReference type="InterPro" id="IPR036366">
    <property type="entry name" value="PGBDSf"/>
</dbReference>
<dbReference type="RefSeq" id="WP_186924063.1">
    <property type="nucleotide sequence ID" value="NZ_JACOFW010000023.1"/>
</dbReference>
<sequence length="268" mass="29668">MKSLLVLFLSLGLLSACSTTRPFTMDQLNTSITAKSQASRARFLILHYTALDQARSLHVLTEQAVSSHYLVGDDQPNTVYRLVDESRMALHAGVSSWKTHAQLNASSIGIEIVNLGYVETPTGRQYQAFPQQQIDTVITLIKDIVARHGIKPENILGHGEIAPQRKPDPGPLFPWKQLADAGLIEWPNADAVAAQLLIFQQALPDAVWFQTKLAEIGYATPKTGIWDQESKNVLIAFQCRYRQHTFDGIPDAESAALLEVITSKKKLP</sequence>
<dbReference type="SMART" id="SM00644">
    <property type="entry name" value="Ami_2"/>
    <property type="match status" value="1"/>
</dbReference>
<protein>
    <recommendedName>
        <fullName evidence="3">N-acetylmuramoyl-L-alanine amidase</fullName>
        <ecNumber evidence="3">3.5.1.28</ecNumber>
    </recommendedName>
</protein>
<dbReference type="InterPro" id="IPR036365">
    <property type="entry name" value="PGBD-like_sf"/>
</dbReference>
<comment type="caution">
    <text evidence="8">The sequence shown here is derived from an EMBL/GenBank/DDBJ whole genome shotgun (WGS) entry which is preliminary data.</text>
</comment>
<organism evidence="8 9">
    <name type="scientific">Undibacterium seohonense</name>
    <dbReference type="NCBI Taxonomy" id="1344950"/>
    <lineage>
        <taxon>Bacteria</taxon>
        <taxon>Pseudomonadati</taxon>
        <taxon>Pseudomonadota</taxon>
        <taxon>Betaproteobacteria</taxon>
        <taxon>Burkholderiales</taxon>
        <taxon>Oxalobacteraceae</taxon>
        <taxon>Undibacterium</taxon>
    </lineage>
</organism>
<dbReference type="CDD" id="cd06583">
    <property type="entry name" value="PGRP"/>
    <property type="match status" value="1"/>
</dbReference>
<dbReference type="Gene3D" id="3.40.80.10">
    <property type="entry name" value="Peptidoglycan recognition protein-like"/>
    <property type="match status" value="1"/>
</dbReference>
<proteinExistence type="inferred from homology"/>
<evidence type="ECO:0000313" key="9">
    <source>
        <dbReference type="Proteomes" id="UP000648257"/>
    </source>
</evidence>
<evidence type="ECO:0000256" key="3">
    <source>
        <dbReference type="ARBA" id="ARBA00011901"/>
    </source>
</evidence>
<evidence type="ECO:0000313" key="8">
    <source>
        <dbReference type="EMBL" id="MBC3809004.1"/>
    </source>
</evidence>
<evidence type="ECO:0000256" key="2">
    <source>
        <dbReference type="ARBA" id="ARBA00007553"/>
    </source>
</evidence>
<keyword evidence="6" id="KW-0732">Signal</keyword>
<comment type="similarity">
    <text evidence="2">Belongs to the N-acetylmuramoyl-L-alanine amidase 2 family.</text>
</comment>
<feature type="chain" id="PRO_5047050710" description="N-acetylmuramoyl-L-alanine amidase" evidence="6">
    <location>
        <begin position="19"/>
        <end position="268"/>
    </location>
</feature>
<comment type="catalytic activity">
    <reaction evidence="1">
        <text>Hydrolyzes the link between N-acetylmuramoyl residues and L-amino acid residues in certain cell-wall glycopeptides.</text>
        <dbReference type="EC" id="3.5.1.28"/>
    </reaction>
</comment>
<dbReference type="SUPFAM" id="SSF47090">
    <property type="entry name" value="PGBD-like"/>
    <property type="match status" value="1"/>
</dbReference>
<evidence type="ECO:0000256" key="6">
    <source>
        <dbReference type="SAM" id="SignalP"/>
    </source>
</evidence>
<dbReference type="InterPro" id="IPR002477">
    <property type="entry name" value="Peptidoglycan-bd-like"/>
</dbReference>
<feature type="signal peptide" evidence="6">
    <location>
        <begin position="1"/>
        <end position="18"/>
    </location>
</feature>
<accession>A0ABR6X7Y4</accession>
<evidence type="ECO:0000259" key="7">
    <source>
        <dbReference type="SMART" id="SM00644"/>
    </source>
</evidence>
<dbReference type="PROSITE" id="PS51257">
    <property type="entry name" value="PROKAR_LIPOPROTEIN"/>
    <property type="match status" value="1"/>
</dbReference>
<dbReference type="EMBL" id="JACOFW010000023">
    <property type="protein sequence ID" value="MBC3809004.1"/>
    <property type="molecule type" value="Genomic_DNA"/>
</dbReference>
<dbReference type="PANTHER" id="PTHR30417">
    <property type="entry name" value="N-ACETYLMURAMOYL-L-ALANINE AMIDASE AMID"/>
    <property type="match status" value="1"/>
</dbReference>
<name>A0ABR6X7Y4_9BURK</name>
<dbReference type="InterPro" id="IPR036505">
    <property type="entry name" value="Amidase/PGRP_sf"/>
</dbReference>
<dbReference type="SUPFAM" id="SSF55846">
    <property type="entry name" value="N-acetylmuramoyl-L-alanine amidase-like"/>
    <property type="match status" value="1"/>
</dbReference>
<dbReference type="Pfam" id="PF01471">
    <property type="entry name" value="PG_binding_1"/>
    <property type="match status" value="1"/>
</dbReference>
<evidence type="ECO:0000256" key="1">
    <source>
        <dbReference type="ARBA" id="ARBA00001561"/>
    </source>
</evidence>
<dbReference type="InterPro" id="IPR002502">
    <property type="entry name" value="Amidase_domain"/>
</dbReference>
<keyword evidence="5" id="KW-0961">Cell wall biogenesis/degradation</keyword>
<dbReference type="EC" id="3.5.1.28" evidence="3"/>
<keyword evidence="4" id="KW-0378">Hydrolase</keyword>
<feature type="domain" description="N-acetylmuramoyl-L-alanine amidase" evidence="7">
    <location>
        <begin position="29"/>
        <end position="170"/>
    </location>
</feature>
<dbReference type="Gene3D" id="1.10.101.10">
    <property type="entry name" value="PGBD-like superfamily/PGBD"/>
    <property type="match status" value="1"/>
</dbReference>